<reference evidence="4 5" key="1">
    <citation type="submission" date="2017-05" db="EMBL/GenBank/DDBJ databases">
        <title>Complete genome sequence of Streptomyces sp. SCSIO 03032 revealed the diverse biosynthetic pathways for its bioactive secondary metabolites.</title>
        <authorList>
            <person name="Ma L."/>
            <person name="Zhu Y."/>
            <person name="Zhang W."/>
            <person name="Zhang G."/>
            <person name="Tian X."/>
            <person name="Zhang S."/>
            <person name="Zhang C."/>
        </authorList>
    </citation>
    <scope>NUCLEOTIDE SEQUENCE [LARGE SCALE GENOMIC DNA]</scope>
    <source>
        <strain evidence="4 5">SCSIO 03032</strain>
    </source>
</reference>
<feature type="domain" description="CHAD" evidence="3">
    <location>
        <begin position="211"/>
        <end position="494"/>
    </location>
</feature>
<dbReference type="Pfam" id="PF01928">
    <property type="entry name" value="CYTH"/>
    <property type="match status" value="1"/>
</dbReference>
<evidence type="ECO:0000313" key="4">
    <source>
        <dbReference type="EMBL" id="ARQ70684.1"/>
    </source>
</evidence>
<keyword evidence="5" id="KW-1185">Reference proteome</keyword>
<protein>
    <recommendedName>
        <fullName evidence="6">CHAD domain-containing protein</fullName>
    </recommendedName>
</protein>
<feature type="compositionally biased region" description="Polar residues" evidence="1">
    <location>
        <begin position="1"/>
        <end position="11"/>
    </location>
</feature>
<feature type="region of interest" description="Disordered" evidence="1">
    <location>
        <begin position="1"/>
        <end position="38"/>
    </location>
</feature>
<dbReference type="CDD" id="cd07374">
    <property type="entry name" value="CYTH-like_Pase"/>
    <property type="match status" value="1"/>
</dbReference>
<dbReference type="AlphaFoldDB" id="A0A1W7D0X1"/>
<organism evidence="4 5">
    <name type="scientific">Streptomyces marincola</name>
    <dbReference type="NCBI Taxonomy" id="2878388"/>
    <lineage>
        <taxon>Bacteria</taxon>
        <taxon>Bacillati</taxon>
        <taxon>Actinomycetota</taxon>
        <taxon>Actinomycetes</taxon>
        <taxon>Kitasatosporales</taxon>
        <taxon>Streptomycetaceae</taxon>
        <taxon>Streptomyces</taxon>
    </lineage>
</organism>
<proteinExistence type="predicted"/>
<dbReference type="SMART" id="SM01118">
    <property type="entry name" value="CYTH"/>
    <property type="match status" value="1"/>
</dbReference>
<evidence type="ECO:0000259" key="2">
    <source>
        <dbReference type="PROSITE" id="PS51707"/>
    </source>
</evidence>
<dbReference type="EMBL" id="CP021121">
    <property type="protein sequence ID" value="ARQ70684.1"/>
    <property type="molecule type" value="Genomic_DNA"/>
</dbReference>
<dbReference type="PROSITE" id="PS51707">
    <property type="entry name" value="CYTH"/>
    <property type="match status" value="1"/>
</dbReference>
<accession>A0A1W7D0X1</accession>
<dbReference type="OrthoDB" id="9777271at2"/>
<dbReference type="Pfam" id="PF05235">
    <property type="entry name" value="CHAD"/>
    <property type="match status" value="1"/>
</dbReference>
<dbReference type="SMART" id="SM00880">
    <property type="entry name" value="CHAD"/>
    <property type="match status" value="1"/>
</dbReference>
<evidence type="ECO:0008006" key="6">
    <source>
        <dbReference type="Google" id="ProtNLM"/>
    </source>
</evidence>
<evidence type="ECO:0000313" key="5">
    <source>
        <dbReference type="Proteomes" id="UP000194218"/>
    </source>
</evidence>
<dbReference type="RefSeq" id="WP_086160532.1">
    <property type="nucleotide sequence ID" value="NZ_CP021121.1"/>
</dbReference>
<dbReference type="Gene3D" id="1.40.20.10">
    <property type="entry name" value="CHAD domain"/>
    <property type="match status" value="1"/>
</dbReference>
<dbReference type="InterPro" id="IPR023577">
    <property type="entry name" value="CYTH_domain"/>
</dbReference>
<feature type="domain" description="CYTH" evidence="2">
    <location>
        <begin position="10"/>
        <end position="201"/>
    </location>
</feature>
<dbReference type="InterPro" id="IPR007899">
    <property type="entry name" value="CHAD_dom"/>
</dbReference>
<dbReference type="SUPFAM" id="SSF55154">
    <property type="entry name" value="CYTH-like phosphatases"/>
    <property type="match status" value="1"/>
</dbReference>
<sequence length="494" mass="54536">MGERNGTTSTTEIERKYEGTAPLPELAGAGPVRSTRDPGTVRLDAVYYDTPDRRLAHGGVTLRRRTGGADQGWHLKLPLGPGAREEVRAPLTDHIPEPLRALVRSRTRREPLGPLVTLRTDRRRRLLLDAEGIVLAEVSFDAVTAERDGNTAEWTEVEVELADGADPSVLDAVEERLAAAGLRPSPDASKLARALEETAGGGATDGTPPAPGTAGHDVLDYARRQLDILVSLDPAVRRERPDSVHRMRVAARRLRSCLRSHRTVLDRAATRPVAEELRWLGRELGTDRDREVLADRLGLRLGELPPDLVNGPVALRLARRDGTERRTTRARVAAALDSPRYLALLDTLHLLLHTAPPLRGPAHRPAADVMPKTVRRERHRLLRRLDQAARAEPGPDRDAALHRARKAAKRARYAAETARPALGEKARKQGKRFKRVQQLLGDHHDSVVTREALRRIAAEAENAGEPSFTYGVLYGREAELAAGDERRLARVRVR</sequence>
<evidence type="ECO:0000259" key="3">
    <source>
        <dbReference type="PROSITE" id="PS51708"/>
    </source>
</evidence>
<gene>
    <name evidence="4" type="ORF">CAG99_19210</name>
</gene>
<dbReference type="InterPro" id="IPR038186">
    <property type="entry name" value="CHAD_dom_sf"/>
</dbReference>
<dbReference type="Proteomes" id="UP000194218">
    <property type="component" value="Chromosome"/>
</dbReference>
<name>A0A1W7D0X1_9ACTN</name>
<dbReference type="Gene3D" id="2.40.320.10">
    <property type="entry name" value="Hypothetical Protein Pfu-838710-001"/>
    <property type="match status" value="1"/>
</dbReference>
<dbReference type="InterPro" id="IPR033469">
    <property type="entry name" value="CYTH-like_dom_sf"/>
</dbReference>
<dbReference type="PANTHER" id="PTHR39339:SF1">
    <property type="entry name" value="CHAD DOMAIN-CONTAINING PROTEIN"/>
    <property type="match status" value="1"/>
</dbReference>
<dbReference type="PANTHER" id="PTHR39339">
    <property type="entry name" value="SLR1444 PROTEIN"/>
    <property type="match status" value="1"/>
</dbReference>
<feature type="region of interest" description="Disordered" evidence="1">
    <location>
        <begin position="388"/>
        <end position="409"/>
    </location>
</feature>
<dbReference type="PROSITE" id="PS51708">
    <property type="entry name" value="CHAD"/>
    <property type="match status" value="1"/>
</dbReference>
<dbReference type="KEGG" id="smao:CAG99_19210"/>
<evidence type="ECO:0000256" key="1">
    <source>
        <dbReference type="SAM" id="MobiDB-lite"/>
    </source>
</evidence>
<feature type="compositionally biased region" description="Basic and acidic residues" evidence="1">
    <location>
        <begin position="388"/>
        <end position="401"/>
    </location>
</feature>